<evidence type="ECO:0000256" key="6">
    <source>
        <dbReference type="ARBA" id="ARBA00022692"/>
    </source>
</evidence>
<dbReference type="InterPro" id="IPR001992">
    <property type="entry name" value="T2SS_GspF/T4SS_PilC_CS"/>
</dbReference>
<sequence>MKSLKKKSAGGRIKLDEISAFSRQLATMVRAGLPIYQILGILSQQTESKNFQKVIAQMQEHVGAGNSLSEAMQRHPQAFAGLYTSMVKAGEASGALDEILNRLSDYLESSSKLQKKIKSSMMYPTAIVIMAAVITAFLLLKVVPT</sequence>
<dbReference type="Gene3D" id="1.20.81.30">
    <property type="entry name" value="Type II secretion system (T2SS), domain F"/>
    <property type="match status" value="1"/>
</dbReference>
<feature type="transmembrane region" description="Helical" evidence="10">
    <location>
        <begin position="121"/>
        <end position="140"/>
    </location>
</feature>
<proteinExistence type="inferred from homology"/>
<evidence type="ECO:0000256" key="4">
    <source>
        <dbReference type="ARBA" id="ARBA00022475"/>
    </source>
</evidence>
<evidence type="ECO:0000256" key="9">
    <source>
        <dbReference type="RuleBase" id="RU003923"/>
    </source>
</evidence>
<evidence type="ECO:0000256" key="8">
    <source>
        <dbReference type="ARBA" id="ARBA00023136"/>
    </source>
</evidence>
<evidence type="ECO:0000256" key="7">
    <source>
        <dbReference type="ARBA" id="ARBA00022989"/>
    </source>
</evidence>
<gene>
    <name evidence="12" type="ORF">COX46_04085</name>
</gene>
<comment type="caution">
    <text evidence="12">The sequence shown here is derived from an EMBL/GenBank/DDBJ whole genome shotgun (WGS) entry which is preliminary data.</text>
</comment>
<dbReference type="InterPro" id="IPR018076">
    <property type="entry name" value="T2SS_GspF_dom"/>
</dbReference>
<reference evidence="12 13" key="1">
    <citation type="submission" date="2017-09" db="EMBL/GenBank/DDBJ databases">
        <title>Depth-based differentiation of microbial function through sediment-hosted aquifers and enrichment of novel symbionts in the deep terrestrial subsurface.</title>
        <authorList>
            <person name="Probst A.J."/>
            <person name="Ladd B."/>
            <person name="Jarett J.K."/>
            <person name="Geller-Mcgrath D.E."/>
            <person name="Sieber C.M."/>
            <person name="Emerson J.B."/>
            <person name="Anantharaman K."/>
            <person name="Thomas B.C."/>
            <person name="Malmstrom R."/>
            <person name="Stieglmeier M."/>
            <person name="Klingl A."/>
            <person name="Woyke T."/>
            <person name="Ryan C.M."/>
            <person name="Banfield J.F."/>
        </authorList>
    </citation>
    <scope>NUCLEOTIDE SEQUENCE [LARGE SCALE GENOMIC DNA]</scope>
    <source>
        <strain evidence="12">CG23_combo_of_CG06-09_8_20_14_all_48_7</strain>
    </source>
</reference>
<accession>A0A2G9YA84</accession>
<evidence type="ECO:0000256" key="10">
    <source>
        <dbReference type="SAM" id="Phobius"/>
    </source>
</evidence>
<feature type="non-terminal residue" evidence="12">
    <location>
        <position position="145"/>
    </location>
</feature>
<dbReference type="EMBL" id="PCRF01000203">
    <property type="protein sequence ID" value="PIP16140.1"/>
    <property type="molecule type" value="Genomic_DNA"/>
</dbReference>
<dbReference type="Proteomes" id="UP000230392">
    <property type="component" value="Unassembled WGS sequence"/>
</dbReference>
<dbReference type="PANTHER" id="PTHR30012">
    <property type="entry name" value="GENERAL SECRETION PATHWAY PROTEIN"/>
    <property type="match status" value="1"/>
</dbReference>
<dbReference type="InterPro" id="IPR003004">
    <property type="entry name" value="GspF/PilC"/>
</dbReference>
<dbReference type="AlphaFoldDB" id="A0A2G9YA84"/>
<keyword evidence="6 9" id="KW-0812">Transmembrane</keyword>
<dbReference type="GO" id="GO:0009306">
    <property type="term" value="P:protein secretion"/>
    <property type="evidence" value="ECO:0007669"/>
    <property type="project" value="InterPro"/>
</dbReference>
<evidence type="ECO:0000259" key="11">
    <source>
        <dbReference type="Pfam" id="PF00482"/>
    </source>
</evidence>
<keyword evidence="4" id="KW-1003">Cell membrane</keyword>
<comment type="similarity">
    <text evidence="2 9">Belongs to the GSP F family.</text>
</comment>
<dbReference type="FunFam" id="1.20.81.30:FF:000001">
    <property type="entry name" value="Type II secretion system protein F"/>
    <property type="match status" value="1"/>
</dbReference>
<evidence type="ECO:0000313" key="12">
    <source>
        <dbReference type="EMBL" id="PIP16140.1"/>
    </source>
</evidence>
<name>A0A2G9YA84_9BACT</name>
<evidence type="ECO:0000256" key="1">
    <source>
        <dbReference type="ARBA" id="ARBA00004429"/>
    </source>
</evidence>
<comment type="subcellular location">
    <subcellularLocation>
        <location evidence="1">Cell inner membrane</location>
        <topology evidence="1">Multi-pass membrane protein</topology>
    </subcellularLocation>
    <subcellularLocation>
        <location evidence="9">Cell membrane</location>
        <topology evidence="9">Multi-pass membrane protein</topology>
    </subcellularLocation>
</comment>
<dbReference type="PRINTS" id="PR00812">
    <property type="entry name" value="BCTERIALGSPF"/>
</dbReference>
<keyword evidence="7 10" id="KW-1133">Transmembrane helix</keyword>
<dbReference type="PROSITE" id="PS00874">
    <property type="entry name" value="T2SP_F"/>
    <property type="match status" value="1"/>
</dbReference>
<dbReference type="Pfam" id="PF00482">
    <property type="entry name" value="T2SSF"/>
    <property type="match status" value="1"/>
</dbReference>
<dbReference type="PANTHER" id="PTHR30012:SF0">
    <property type="entry name" value="TYPE II SECRETION SYSTEM PROTEIN F-RELATED"/>
    <property type="match status" value="1"/>
</dbReference>
<feature type="domain" description="Type II secretion system protein GspF" evidence="11">
    <location>
        <begin position="21"/>
        <end position="144"/>
    </location>
</feature>
<evidence type="ECO:0000256" key="3">
    <source>
        <dbReference type="ARBA" id="ARBA00022448"/>
    </source>
</evidence>
<keyword evidence="8 10" id="KW-0472">Membrane</keyword>
<dbReference type="InterPro" id="IPR042094">
    <property type="entry name" value="T2SS_GspF_sf"/>
</dbReference>
<evidence type="ECO:0000256" key="2">
    <source>
        <dbReference type="ARBA" id="ARBA00005745"/>
    </source>
</evidence>
<keyword evidence="5" id="KW-0997">Cell inner membrane</keyword>
<organism evidence="12 13">
    <name type="scientific">bacterium (Candidatus Ratteibacteria) CG23_combo_of_CG06-09_8_20_14_all_48_7</name>
    <dbReference type="NCBI Taxonomy" id="2014292"/>
    <lineage>
        <taxon>Bacteria</taxon>
        <taxon>Candidatus Ratteibacteria</taxon>
    </lineage>
</organism>
<keyword evidence="3 9" id="KW-0813">Transport</keyword>
<dbReference type="GO" id="GO:0005886">
    <property type="term" value="C:plasma membrane"/>
    <property type="evidence" value="ECO:0007669"/>
    <property type="project" value="UniProtKB-SubCell"/>
</dbReference>
<evidence type="ECO:0000313" key="13">
    <source>
        <dbReference type="Proteomes" id="UP000230392"/>
    </source>
</evidence>
<evidence type="ECO:0000256" key="5">
    <source>
        <dbReference type="ARBA" id="ARBA00022519"/>
    </source>
</evidence>
<protein>
    <recommendedName>
        <fullName evidence="11">Type II secretion system protein GspF domain-containing protein</fullName>
    </recommendedName>
</protein>